<dbReference type="Pfam" id="PF08818">
    <property type="entry name" value="DUF1801"/>
    <property type="match status" value="1"/>
</dbReference>
<dbReference type="InterPro" id="IPR014922">
    <property type="entry name" value="YdhG-like"/>
</dbReference>
<dbReference type="AlphaFoldDB" id="A0A3S1DMB5"/>
<dbReference type="SUPFAM" id="SSF159888">
    <property type="entry name" value="YdhG-like"/>
    <property type="match status" value="1"/>
</dbReference>
<dbReference type="Gene3D" id="3.90.1150.200">
    <property type="match status" value="1"/>
</dbReference>
<evidence type="ECO:0000313" key="2">
    <source>
        <dbReference type="Proteomes" id="UP000281028"/>
    </source>
</evidence>
<keyword evidence="2" id="KW-1185">Reference proteome</keyword>
<evidence type="ECO:0000313" key="1">
    <source>
        <dbReference type="EMBL" id="NSL86829.1"/>
    </source>
</evidence>
<reference evidence="1" key="1">
    <citation type="submission" date="2020-05" db="EMBL/GenBank/DDBJ databases">
        <title>Chitinophaga laudate sp. nov., isolated from a tropical peat swamp.</title>
        <authorList>
            <person name="Goh C.B.S."/>
            <person name="Lee M.S."/>
            <person name="Parimannan S."/>
            <person name="Pasbakhsh P."/>
            <person name="Yule C.M."/>
            <person name="Rajandas H."/>
            <person name="Loke S."/>
            <person name="Croft L."/>
            <person name="Tan J.B.L."/>
        </authorList>
    </citation>
    <scope>NUCLEOTIDE SEQUENCE</scope>
    <source>
        <strain evidence="1">Mgbs1</strain>
    </source>
</reference>
<name>A0A3S1DMB5_9BACT</name>
<sequence length="207" mass="23597">MKHTDPRTDAYISASAPFAQPILAHLRELIHKNCPEVTETIKWGMPYFTYQGTNLCSFAAFKQHCAFIFWKGKEMEDTDNIFKRGEDEKAMGHLGKIEKLKDLPADKIMGKYIKAAAILNEAPAKAANKEKITATPKRELEIPDYFLAALKKNKQALAVFNAFSYSNKKEYVEWVTGAKTATTREERLNTAVAWMAEGKIRNWKYVK</sequence>
<accession>A0A3S1DMB5</accession>
<protein>
    <submittedName>
        <fullName evidence="1">Uncharacterized protein</fullName>
    </submittedName>
</protein>
<dbReference type="OrthoDB" id="9800461at2"/>
<organism evidence="1 2">
    <name type="scientific">Chitinophaga solisilvae</name>
    <dbReference type="NCBI Taxonomy" id="1233460"/>
    <lineage>
        <taxon>Bacteria</taxon>
        <taxon>Pseudomonadati</taxon>
        <taxon>Bacteroidota</taxon>
        <taxon>Chitinophagia</taxon>
        <taxon>Chitinophagales</taxon>
        <taxon>Chitinophagaceae</taxon>
        <taxon>Chitinophaga</taxon>
    </lineage>
</organism>
<dbReference type="Proteomes" id="UP000281028">
    <property type="component" value="Unassembled WGS sequence"/>
</dbReference>
<proteinExistence type="predicted"/>
<comment type="caution">
    <text evidence="1">The sequence shown here is derived from an EMBL/GenBank/DDBJ whole genome shotgun (WGS) entry which is preliminary data.</text>
</comment>
<gene>
    <name evidence="1" type="ORF">ECE50_008310</name>
</gene>
<dbReference type="Pfam" id="PF13376">
    <property type="entry name" value="OmdA"/>
    <property type="match status" value="1"/>
</dbReference>
<dbReference type="EMBL" id="RIAR02000001">
    <property type="protein sequence ID" value="NSL86829.1"/>
    <property type="molecule type" value="Genomic_DNA"/>
</dbReference>